<reference evidence="1" key="2">
    <citation type="journal article" date="2015" name="Data Brief">
        <title>Shoot transcriptome of the giant reed, Arundo donax.</title>
        <authorList>
            <person name="Barrero R.A."/>
            <person name="Guerrero F.D."/>
            <person name="Moolhuijzen P."/>
            <person name="Goolsby J.A."/>
            <person name="Tidwell J."/>
            <person name="Bellgard S.E."/>
            <person name="Bellgard M.I."/>
        </authorList>
    </citation>
    <scope>NUCLEOTIDE SEQUENCE</scope>
    <source>
        <tissue evidence="1">Shoot tissue taken approximately 20 cm above the soil surface</tissue>
    </source>
</reference>
<proteinExistence type="predicted"/>
<protein>
    <submittedName>
        <fullName evidence="1">Uncharacterized protein</fullName>
    </submittedName>
</protein>
<organism evidence="1">
    <name type="scientific">Arundo donax</name>
    <name type="common">Giant reed</name>
    <name type="synonym">Donax arundinaceus</name>
    <dbReference type="NCBI Taxonomy" id="35708"/>
    <lineage>
        <taxon>Eukaryota</taxon>
        <taxon>Viridiplantae</taxon>
        <taxon>Streptophyta</taxon>
        <taxon>Embryophyta</taxon>
        <taxon>Tracheophyta</taxon>
        <taxon>Spermatophyta</taxon>
        <taxon>Magnoliopsida</taxon>
        <taxon>Liliopsida</taxon>
        <taxon>Poales</taxon>
        <taxon>Poaceae</taxon>
        <taxon>PACMAD clade</taxon>
        <taxon>Arundinoideae</taxon>
        <taxon>Arundineae</taxon>
        <taxon>Arundo</taxon>
    </lineage>
</organism>
<dbReference type="EMBL" id="GBRH01162739">
    <property type="protein sequence ID" value="JAE35157.1"/>
    <property type="molecule type" value="Transcribed_RNA"/>
</dbReference>
<dbReference type="AlphaFoldDB" id="A0A0A9HEJ8"/>
<evidence type="ECO:0000313" key="1">
    <source>
        <dbReference type="EMBL" id="JAE35157.1"/>
    </source>
</evidence>
<name>A0A0A9HEJ8_ARUDO</name>
<reference evidence="1" key="1">
    <citation type="submission" date="2014-09" db="EMBL/GenBank/DDBJ databases">
        <authorList>
            <person name="Magalhaes I.L.F."/>
            <person name="Oliveira U."/>
            <person name="Santos F.R."/>
            <person name="Vidigal T.H.D.A."/>
            <person name="Brescovit A.D."/>
            <person name="Santos A.J."/>
        </authorList>
    </citation>
    <scope>NUCLEOTIDE SEQUENCE</scope>
    <source>
        <tissue evidence="1">Shoot tissue taken approximately 20 cm above the soil surface</tissue>
    </source>
</reference>
<sequence length="79" mass="8234">MYPKKSLTQLSSRLIVTGRRLVLFHPSPTLRRIIGGSINGSVVDHGALAVSLGPGGADHQAGGGAALLLANRLQIHVML</sequence>
<accession>A0A0A9HEJ8</accession>